<organism evidence="2 3">
    <name type="scientific">Leersia perrieri</name>
    <dbReference type="NCBI Taxonomy" id="77586"/>
    <lineage>
        <taxon>Eukaryota</taxon>
        <taxon>Viridiplantae</taxon>
        <taxon>Streptophyta</taxon>
        <taxon>Embryophyta</taxon>
        <taxon>Tracheophyta</taxon>
        <taxon>Spermatophyta</taxon>
        <taxon>Magnoliopsida</taxon>
        <taxon>Liliopsida</taxon>
        <taxon>Poales</taxon>
        <taxon>Poaceae</taxon>
        <taxon>BOP clade</taxon>
        <taxon>Oryzoideae</taxon>
        <taxon>Oryzeae</taxon>
        <taxon>Oryzinae</taxon>
        <taxon>Leersia</taxon>
    </lineage>
</organism>
<reference evidence="2" key="3">
    <citation type="submission" date="2015-04" db="UniProtKB">
        <authorList>
            <consortium name="EnsemblPlants"/>
        </authorList>
    </citation>
    <scope>IDENTIFICATION</scope>
</reference>
<keyword evidence="3" id="KW-1185">Reference proteome</keyword>
<feature type="compositionally biased region" description="Basic residues" evidence="1">
    <location>
        <begin position="93"/>
        <end position="104"/>
    </location>
</feature>
<proteinExistence type="predicted"/>
<evidence type="ECO:0000313" key="3">
    <source>
        <dbReference type="Proteomes" id="UP000032180"/>
    </source>
</evidence>
<feature type="region of interest" description="Disordered" evidence="1">
    <location>
        <begin position="123"/>
        <end position="148"/>
    </location>
</feature>
<dbReference type="Proteomes" id="UP000032180">
    <property type="component" value="Chromosome 6"/>
</dbReference>
<protein>
    <submittedName>
        <fullName evidence="2">Uncharacterized protein</fullName>
    </submittedName>
</protein>
<accession>A0A0D9WNC7</accession>
<reference evidence="3" key="2">
    <citation type="submission" date="2013-12" db="EMBL/GenBank/DDBJ databases">
        <authorList>
            <person name="Yu Y."/>
            <person name="Lee S."/>
            <person name="de Baynast K."/>
            <person name="Wissotski M."/>
            <person name="Liu L."/>
            <person name="Talag J."/>
            <person name="Goicoechea J."/>
            <person name="Angelova A."/>
            <person name="Jetty R."/>
            <person name="Kudrna D."/>
            <person name="Golser W."/>
            <person name="Rivera L."/>
            <person name="Zhang J."/>
            <person name="Wing R."/>
        </authorList>
    </citation>
    <scope>NUCLEOTIDE SEQUENCE</scope>
</reference>
<dbReference type="EnsemblPlants" id="LPERR06G07000.1">
    <property type="protein sequence ID" value="LPERR06G07000.1"/>
    <property type="gene ID" value="LPERR06G07000"/>
</dbReference>
<evidence type="ECO:0000256" key="1">
    <source>
        <dbReference type="SAM" id="MobiDB-lite"/>
    </source>
</evidence>
<dbReference type="AlphaFoldDB" id="A0A0D9WNC7"/>
<evidence type="ECO:0000313" key="2">
    <source>
        <dbReference type="EnsemblPlants" id="LPERR06G07000.1"/>
    </source>
</evidence>
<dbReference type="Gramene" id="LPERR06G07000.1">
    <property type="protein sequence ID" value="LPERR06G07000.1"/>
    <property type="gene ID" value="LPERR06G07000"/>
</dbReference>
<reference evidence="2 3" key="1">
    <citation type="submission" date="2012-08" db="EMBL/GenBank/DDBJ databases">
        <title>Oryza genome evolution.</title>
        <authorList>
            <person name="Wing R.A."/>
        </authorList>
    </citation>
    <scope>NUCLEOTIDE SEQUENCE</scope>
</reference>
<name>A0A0D9WNC7_9ORYZ</name>
<dbReference type="HOGENOM" id="CLU_1227536_0_0_1"/>
<sequence>MLHERGAVGRVGIEERGEQVLPTVRAVRVVAGAGRLIHEQVPGVARVRALAVHPRARSRGLQRCAALSLVEPVAERVGHRAGHHAGHVDHHPVHPHVAARRHKRRRLRPVRRLVERPRALPRALRRRVPHPRGGGEGEEEVGDDRFLRRREPAVPEDRHGDVAAQHGAIVVSQLVRRGLVQRHELPVRH</sequence>
<feature type="region of interest" description="Disordered" evidence="1">
    <location>
        <begin position="83"/>
        <end position="104"/>
    </location>
</feature>